<protein>
    <recommendedName>
        <fullName evidence="4">MARVEL domain-containing protein</fullName>
    </recommendedName>
</protein>
<feature type="transmembrane region" description="Helical" evidence="1">
    <location>
        <begin position="60"/>
        <end position="83"/>
    </location>
</feature>
<keyword evidence="1" id="KW-1133">Transmembrane helix</keyword>
<feature type="transmembrane region" description="Helical" evidence="1">
    <location>
        <begin position="22"/>
        <end position="40"/>
    </location>
</feature>
<name>A0A439DFB9_9PEZI</name>
<sequence length="244" mass="27589">MADEGGGDFWSYHQGRWNATKLGFRCFSFVVSIIIIGIAVNDSLRILEWSNDYGFLLDWYFTLPVTLFSITLDSIELAFTAVWKRNPGLHPGFHIGTELALLGGNITAFIFLSSSIPTGNDYYYIPSLSREIRPLKIAVLSFLGVFTTTRFILFVMGSVDTHRHHTAAQVEMIVRALRQQNIDGPVSAAQVHNAIHPNRQPIPLQEFPPATRPSQDTYNKPEYYRELPDNQKFLGDLPTLLKQT</sequence>
<keyword evidence="1" id="KW-0812">Transmembrane</keyword>
<keyword evidence="3" id="KW-1185">Reference proteome</keyword>
<keyword evidence="1" id="KW-0472">Membrane</keyword>
<gene>
    <name evidence="2" type="ORF">EKO27_g1988</name>
</gene>
<dbReference type="AlphaFoldDB" id="A0A439DFB9"/>
<feature type="transmembrane region" description="Helical" evidence="1">
    <location>
        <begin position="137"/>
        <end position="156"/>
    </location>
</feature>
<evidence type="ECO:0000313" key="3">
    <source>
        <dbReference type="Proteomes" id="UP000286045"/>
    </source>
</evidence>
<proteinExistence type="predicted"/>
<evidence type="ECO:0000256" key="1">
    <source>
        <dbReference type="SAM" id="Phobius"/>
    </source>
</evidence>
<evidence type="ECO:0008006" key="4">
    <source>
        <dbReference type="Google" id="ProtNLM"/>
    </source>
</evidence>
<evidence type="ECO:0000313" key="2">
    <source>
        <dbReference type="EMBL" id="RWA13107.1"/>
    </source>
</evidence>
<organism evidence="2 3">
    <name type="scientific">Xylaria grammica</name>
    <dbReference type="NCBI Taxonomy" id="363999"/>
    <lineage>
        <taxon>Eukaryota</taxon>
        <taxon>Fungi</taxon>
        <taxon>Dikarya</taxon>
        <taxon>Ascomycota</taxon>
        <taxon>Pezizomycotina</taxon>
        <taxon>Sordariomycetes</taxon>
        <taxon>Xylariomycetidae</taxon>
        <taxon>Xylariales</taxon>
        <taxon>Xylariaceae</taxon>
        <taxon>Xylaria</taxon>
    </lineage>
</organism>
<accession>A0A439DFB9</accession>
<dbReference type="Proteomes" id="UP000286045">
    <property type="component" value="Unassembled WGS sequence"/>
</dbReference>
<dbReference type="EMBL" id="RYZI01000034">
    <property type="protein sequence ID" value="RWA13107.1"/>
    <property type="molecule type" value="Genomic_DNA"/>
</dbReference>
<feature type="transmembrane region" description="Helical" evidence="1">
    <location>
        <begin position="95"/>
        <end position="117"/>
    </location>
</feature>
<reference evidence="2 3" key="1">
    <citation type="submission" date="2018-12" db="EMBL/GenBank/DDBJ databases">
        <title>Draft genome sequence of Xylaria grammica IHI A82.</title>
        <authorList>
            <person name="Buettner E."/>
            <person name="Kellner H."/>
        </authorList>
    </citation>
    <scope>NUCLEOTIDE SEQUENCE [LARGE SCALE GENOMIC DNA]</scope>
    <source>
        <strain evidence="2 3">IHI A82</strain>
    </source>
</reference>
<comment type="caution">
    <text evidence="2">The sequence shown here is derived from an EMBL/GenBank/DDBJ whole genome shotgun (WGS) entry which is preliminary data.</text>
</comment>